<dbReference type="AlphaFoldDB" id="A0A085BFM6"/>
<dbReference type="GO" id="GO:0003677">
    <property type="term" value="F:DNA binding"/>
    <property type="evidence" value="ECO:0007669"/>
    <property type="project" value="UniProtKB-KW"/>
</dbReference>
<comment type="caution">
    <text evidence="5">The sequence shown here is derived from an EMBL/GenBank/DDBJ whole genome shotgun (WGS) entry which is preliminary data.</text>
</comment>
<dbReference type="Pfam" id="PF01638">
    <property type="entry name" value="HxlR"/>
    <property type="match status" value="1"/>
</dbReference>
<dbReference type="Proteomes" id="UP000028623">
    <property type="component" value="Unassembled WGS sequence"/>
</dbReference>
<evidence type="ECO:0000256" key="3">
    <source>
        <dbReference type="ARBA" id="ARBA00023163"/>
    </source>
</evidence>
<feature type="domain" description="HTH hxlR-type" evidence="4">
    <location>
        <begin position="2"/>
        <end position="92"/>
    </location>
</feature>
<protein>
    <submittedName>
        <fullName evidence="5">Transcriptional regulator</fullName>
    </submittedName>
</protein>
<evidence type="ECO:0000256" key="1">
    <source>
        <dbReference type="ARBA" id="ARBA00023015"/>
    </source>
</evidence>
<sequence>MCPAQKLLKLLSGKLKPEIFSLATRSTLRFNSILREIKGANKQSLSIALKELEEEDLLKKVVIRQKPLHIEYYLTEKGNALIPIFKQLEGIL</sequence>
<dbReference type="PANTHER" id="PTHR33204:SF29">
    <property type="entry name" value="TRANSCRIPTIONAL REGULATOR"/>
    <property type="match status" value="1"/>
</dbReference>
<evidence type="ECO:0000313" key="6">
    <source>
        <dbReference type="Proteomes" id="UP000028623"/>
    </source>
</evidence>
<dbReference type="InterPro" id="IPR002577">
    <property type="entry name" value="HTH_HxlR"/>
</dbReference>
<keyword evidence="2" id="KW-0238">DNA-binding</keyword>
<dbReference type="PROSITE" id="PS51118">
    <property type="entry name" value="HTH_HXLR"/>
    <property type="match status" value="1"/>
</dbReference>
<name>A0A085BFM6_9FLAO</name>
<dbReference type="EMBL" id="JPLY01000004">
    <property type="protein sequence ID" value="KFC21271.1"/>
    <property type="molecule type" value="Genomic_DNA"/>
</dbReference>
<dbReference type="PANTHER" id="PTHR33204">
    <property type="entry name" value="TRANSCRIPTIONAL REGULATOR, MARR FAMILY"/>
    <property type="match status" value="1"/>
</dbReference>
<dbReference type="Gene3D" id="1.10.10.10">
    <property type="entry name" value="Winged helix-like DNA-binding domain superfamily/Winged helix DNA-binding domain"/>
    <property type="match status" value="1"/>
</dbReference>
<proteinExistence type="predicted"/>
<evidence type="ECO:0000256" key="2">
    <source>
        <dbReference type="ARBA" id="ARBA00023125"/>
    </source>
</evidence>
<dbReference type="SUPFAM" id="SSF46785">
    <property type="entry name" value="Winged helix' DNA-binding domain"/>
    <property type="match status" value="1"/>
</dbReference>
<keyword evidence="6" id="KW-1185">Reference proteome</keyword>
<keyword evidence="3" id="KW-0804">Transcription</keyword>
<keyword evidence="1" id="KW-0805">Transcription regulation</keyword>
<organism evidence="5 6">
    <name type="scientific">Epilithonimonas lactis</name>
    <dbReference type="NCBI Taxonomy" id="421072"/>
    <lineage>
        <taxon>Bacteria</taxon>
        <taxon>Pseudomonadati</taxon>
        <taxon>Bacteroidota</taxon>
        <taxon>Flavobacteriia</taxon>
        <taxon>Flavobacteriales</taxon>
        <taxon>Weeksellaceae</taxon>
        <taxon>Chryseobacterium group</taxon>
        <taxon>Epilithonimonas</taxon>
    </lineage>
</organism>
<evidence type="ECO:0000313" key="5">
    <source>
        <dbReference type="EMBL" id="KFC21271.1"/>
    </source>
</evidence>
<dbReference type="STRING" id="421072.SAMN04488097_0666"/>
<evidence type="ECO:0000259" key="4">
    <source>
        <dbReference type="PROSITE" id="PS51118"/>
    </source>
</evidence>
<gene>
    <name evidence="5" type="ORF">IO89_13825</name>
</gene>
<dbReference type="InterPro" id="IPR036388">
    <property type="entry name" value="WH-like_DNA-bd_sf"/>
</dbReference>
<dbReference type="eggNOG" id="COG1733">
    <property type="taxonomic scope" value="Bacteria"/>
</dbReference>
<reference evidence="5 6" key="1">
    <citation type="submission" date="2014-07" db="EMBL/GenBank/DDBJ databases">
        <title>Epilithonimonas lactis LMG 22401 Genome.</title>
        <authorList>
            <person name="Pipes S.E."/>
            <person name="Stropko S.J."/>
        </authorList>
    </citation>
    <scope>NUCLEOTIDE SEQUENCE [LARGE SCALE GENOMIC DNA]</scope>
    <source>
        <strain evidence="5 6">LMG 24401</strain>
    </source>
</reference>
<accession>A0A085BFM6</accession>
<dbReference type="InterPro" id="IPR036390">
    <property type="entry name" value="WH_DNA-bd_sf"/>
</dbReference>